<reference evidence="1 2" key="1">
    <citation type="submission" date="2021-01" db="EMBL/GenBank/DDBJ databases">
        <title>Whole genome shotgun sequence of Asanoa iriomotensis NBRC 100142.</title>
        <authorList>
            <person name="Komaki H."/>
            <person name="Tamura T."/>
        </authorList>
    </citation>
    <scope>NUCLEOTIDE SEQUENCE [LARGE SCALE GENOMIC DNA]</scope>
    <source>
        <strain evidence="1 2">NBRC 100142</strain>
    </source>
</reference>
<sequence length="60" mass="6106">MAPTLDALRALAGALVLPGLPSMSSSVAVDGALADVLRGPYDTEARLRGRWLGAARPFGG</sequence>
<evidence type="ECO:0000313" key="2">
    <source>
        <dbReference type="Proteomes" id="UP000624325"/>
    </source>
</evidence>
<organism evidence="1 2">
    <name type="scientific">Asanoa iriomotensis</name>
    <dbReference type="NCBI Taxonomy" id="234613"/>
    <lineage>
        <taxon>Bacteria</taxon>
        <taxon>Bacillati</taxon>
        <taxon>Actinomycetota</taxon>
        <taxon>Actinomycetes</taxon>
        <taxon>Micromonosporales</taxon>
        <taxon>Micromonosporaceae</taxon>
        <taxon>Asanoa</taxon>
    </lineage>
</organism>
<dbReference type="EMBL" id="BONC01000016">
    <property type="protein sequence ID" value="GIF56694.1"/>
    <property type="molecule type" value="Genomic_DNA"/>
</dbReference>
<accession>A0ABQ4C1S5</accession>
<keyword evidence="2" id="KW-1185">Reference proteome</keyword>
<comment type="caution">
    <text evidence="1">The sequence shown here is derived from an EMBL/GenBank/DDBJ whole genome shotgun (WGS) entry which is preliminary data.</text>
</comment>
<gene>
    <name evidence="1" type="ORF">Air01nite_27890</name>
</gene>
<proteinExistence type="predicted"/>
<protein>
    <submittedName>
        <fullName evidence="1">Uncharacterized protein</fullName>
    </submittedName>
</protein>
<evidence type="ECO:0000313" key="1">
    <source>
        <dbReference type="EMBL" id="GIF56694.1"/>
    </source>
</evidence>
<name>A0ABQ4C1S5_9ACTN</name>
<dbReference type="Proteomes" id="UP000624325">
    <property type="component" value="Unassembled WGS sequence"/>
</dbReference>